<dbReference type="InterPro" id="IPR004360">
    <property type="entry name" value="Glyas_Fos-R_dOase_dom"/>
</dbReference>
<evidence type="ECO:0000259" key="3">
    <source>
        <dbReference type="PROSITE" id="PS51819"/>
    </source>
</evidence>
<feature type="region of interest" description="Disordered" evidence="2">
    <location>
        <begin position="21"/>
        <end position="44"/>
    </location>
</feature>
<dbReference type="GO" id="GO:0019243">
    <property type="term" value="P:methylglyoxal catabolic process to D-lactate via S-lactoyl-glutathione"/>
    <property type="evidence" value="ECO:0007669"/>
    <property type="project" value="TreeGrafter"/>
</dbReference>
<dbReference type="SUPFAM" id="SSF54593">
    <property type="entry name" value="Glyoxalase/Bleomycin resistance protein/Dihydroxybiphenyl dioxygenase"/>
    <property type="match status" value="2"/>
</dbReference>
<dbReference type="Proteomes" id="UP001438707">
    <property type="component" value="Unassembled WGS sequence"/>
</dbReference>
<evidence type="ECO:0000313" key="5">
    <source>
        <dbReference type="Proteomes" id="UP001438707"/>
    </source>
</evidence>
<dbReference type="PROSITE" id="PS51819">
    <property type="entry name" value="VOC"/>
    <property type="match status" value="1"/>
</dbReference>
<sequence>MSKPLRPKGSVQNAVSYFESLKSKSSPSVASTESREDAFSRVTPSEATSELPTHWAQHDGRNFLHTVCYVPNLEAAIHFCERLLGLQVLYWGAAVEEHLKPCAVIGKGPDKTSFTIQLLEKPDCSSEANDDFGHFSVAVRSIDTALRRYRRDCGGGADGSAGFGESTHVQLAPYGTVMDELTGVIRVVNRNMDKLGFICGPHGYTWALQELQKGSCQPAIGQVMLLVSNLQRSVDFYVRVLGMKLFVKVASIDGHLRMAQLGYGDPDSGRTIVELRETGGLIRRGPGYIRLSISTCNVKRTAEDIKKAGGTVLRETTMRTLKGQDAPICETEDPDGWKFAFVDDLDYWRDVNEMNSLGGPSGNAQY</sequence>
<feature type="compositionally biased region" description="Low complexity" evidence="2">
    <location>
        <begin position="21"/>
        <end position="32"/>
    </location>
</feature>
<dbReference type="InterPro" id="IPR037523">
    <property type="entry name" value="VOC_core"/>
</dbReference>
<dbReference type="Gene3D" id="3.10.180.10">
    <property type="entry name" value="2,3-Dihydroxybiphenyl 1,2-Dioxygenase, domain 1"/>
    <property type="match status" value="2"/>
</dbReference>
<dbReference type="GO" id="GO:0005737">
    <property type="term" value="C:cytoplasm"/>
    <property type="evidence" value="ECO:0007669"/>
    <property type="project" value="TreeGrafter"/>
</dbReference>
<comment type="caution">
    <text evidence="4">The sequence shown here is derived from an EMBL/GenBank/DDBJ whole genome shotgun (WGS) entry which is preliminary data.</text>
</comment>
<evidence type="ECO:0000313" key="4">
    <source>
        <dbReference type="EMBL" id="KAK9821687.1"/>
    </source>
</evidence>
<dbReference type="InterPro" id="IPR029068">
    <property type="entry name" value="Glyas_Bleomycin-R_OHBP_Dase"/>
</dbReference>
<evidence type="ECO:0000256" key="2">
    <source>
        <dbReference type="SAM" id="MobiDB-lite"/>
    </source>
</evidence>
<dbReference type="GO" id="GO:0004462">
    <property type="term" value="F:lactoylglutathione lyase activity"/>
    <property type="evidence" value="ECO:0007669"/>
    <property type="project" value="InterPro"/>
</dbReference>
<feature type="domain" description="VOC" evidence="3">
    <location>
        <begin position="219"/>
        <end position="344"/>
    </location>
</feature>
<dbReference type="PROSITE" id="PS00934">
    <property type="entry name" value="GLYOXALASE_I_1"/>
    <property type="match status" value="1"/>
</dbReference>
<proteinExistence type="predicted"/>
<organism evidence="4 5">
    <name type="scientific">Apatococcus lobatus</name>
    <dbReference type="NCBI Taxonomy" id="904363"/>
    <lineage>
        <taxon>Eukaryota</taxon>
        <taxon>Viridiplantae</taxon>
        <taxon>Chlorophyta</taxon>
        <taxon>core chlorophytes</taxon>
        <taxon>Trebouxiophyceae</taxon>
        <taxon>Chlorellales</taxon>
        <taxon>Chlorellaceae</taxon>
        <taxon>Apatococcus</taxon>
    </lineage>
</organism>
<protein>
    <recommendedName>
        <fullName evidence="3">VOC domain-containing protein</fullName>
    </recommendedName>
</protein>
<dbReference type="Pfam" id="PF00903">
    <property type="entry name" value="Glyoxalase"/>
    <property type="match status" value="1"/>
</dbReference>
<accession>A0AAW1QK10</accession>
<gene>
    <name evidence="4" type="ORF">WJX74_008506</name>
</gene>
<evidence type="ECO:0000256" key="1">
    <source>
        <dbReference type="ARBA" id="ARBA00022723"/>
    </source>
</evidence>
<dbReference type="AlphaFoldDB" id="A0AAW1QK10"/>
<dbReference type="PANTHER" id="PTHR46036:SF5">
    <property type="entry name" value="LACTOYLGLUTATHIONE LYASE"/>
    <property type="match status" value="1"/>
</dbReference>
<dbReference type="PANTHER" id="PTHR46036">
    <property type="entry name" value="LACTOYLGLUTATHIONE LYASE"/>
    <property type="match status" value="1"/>
</dbReference>
<keyword evidence="1" id="KW-0479">Metal-binding</keyword>
<dbReference type="EMBL" id="JALJOS010000036">
    <property type="protein sequence ID" value="KAK9821687.1"/>
    <property type="molecule type" value="Genomic_DNA"/>
</dbReference>
<dbReference type="InterPro" id="IPR018146">
    <property type="entry name" value="Glyoxalase_1_CS"/>
</dbReference>
<name>A0AAW1QK10_9CHLO</name>
<keyword evidence="5" id="KW-1185">Reference proteome</keyword>
<dbReference type="GO" id="GO:0046872">
    <property type="term" value="F:metal ion binding"/>
    <property type="evidence" value="ECO:0007669"/>
    <property type="project" value="UniProtKB-KW"/>
</dbReference>
<reference evidence="4 5" key="1">
    <citation type="journal article" date="2024" name="Nat. Commun.">
        <title>Phylogenomics reveals the evolutionary origins of lichenization in chlorophyte algae.</title>
        <authorList>
            <person name="Puginier C."/>
            <person name="Libourel C."/>
            <person name="Otte J."/>
            <person name="Skaloud P."/>
            <person name="Haon M."/>
            <person name="Grisel S."/>
            <person name="Petersen M."/>
            <person name="Berrin J.G."/>
            <person name="Delaux P.M."/>
            <person name="Dal Grande F."/>
            <person name="Keller J."/>
        </authorList>
    </citation>
    <scope>NUCLEOTIDE SEQUENCE [LARGE SCALE GENOMIC DNA]</scope>
    <source>
        <strain evidence="4 5">SAG 2145</strain>
    </source>
</reference>